<reference evidence="3 4" key="1">
    <citation type="submission" date="2018-06" db="EMBL/GenBank/DDBJ databases">
        <title>Natronomonas sp. F16-60 a new haloarchaeon isolated from a solar saltern of Isla Cristina, Huelva, Spain.</title>
        <authorList>
            <person name="Duran-Viseras A."/>
            <person name="Sanchez-Porro C."/>
            <person name="Ventosa A."/>
        </authorList>
    </citation>
    <scope>NUCLEOTIDE SEQUENCE [LARGE SCALE GENOMIC DNA]</scope>
    <source>
        <strain evidence="3 4">F16-60</strain>
    </source>
</reference>
<feature type="transmembrane region" description="Helical" evidence="2">
    <location>
        <begin position="134"/>
        <end position="160"/>
    </location>
</feature>
<organism evidence="3 4">
    <name type="scientific">Haloglomus irregulare</name>
    <dbReference type="NCBI Taxonomy" id="2234134"/>
    <lineage>
        <taxon>Archaea</taxon>
        <taxon>Methanobacteriati</taxon>
        <taxon>Methanobacteriota</taxon>
        <taxon>Stenosarchaea group</taxon>
        <taxon>Halobacteria</taxon>
        <taxon>Halobacteriales</taxon>
        <taxon>Natronomonadaceae</taxon>
        <taxon>Haloglomus</taxon>
    </lineage>
</organism>
<dbReference type="AlphaFoldDB" id="A0A554NGR4"/>
<feature type="compositionally biased region" description="Gly residues" evidence="1">
    <location>
        <begin position="348"/>
        <end position="373"/>
    </location>
</feature>
<gene>
    <name evidence="3" type="ORF">DP107_03195</name>
</gene>
<comment type="caution">
    <text evidence="3">The sequence shown here is derived from an EMBL/GenBank/DDBJ whole genome shotgun (WGS) entry which is preliminary data.</text>
</comment>
<feature type="transmembrane region" description="Helical" evidence="2">
    <location>
        <begin position="239"/>
        <end position="266"/>
    </location>
</feature>
<dbReference type="InterPro" id="IPR045782">
    <property type="entry name" value="TrbL_3"/>
</dbReference>
<accession>A0A554NGR4</accession>
<keyword evidence="2" id="KW-0812">Transmembrane</keyword>
<dbReference type="EMBL" id="QMDX01000001">
    <property type="protein sequence ID" value="TSD16180.1"/>
    <property type="molecule type" value="Genomic_DNA"/>
</dbReference>
<protein>
    <submittedName>
        <fullName evidence="3">Uncharacterized protein</fullName>
    </submittedName>
</protein>
<feature type="compositionally biased region" description="Basic and acidic residues" evidence="1">
    <location>
        <begin position="447"/>
        <end position="462"/>
    </location>
</feature>
<keyword evidence="4" id="KW-1185">Reference proteome</keyword>
<evidence type="ECO:0000256" key="2">
    <source>
        <dbReference type="SAM" id="Phobius"/>
    </source>
</evidence>
<name>A0A554NGR4_9EURY</name>
<evidence type="ECO:0000313" key="3">
    <source>
        <dbReference type="EMBL" id="TSD16180.1"/>
    </source>
</evidence>
<dbReference type="Proteomes" id="UP000319894">
    <property type="component" value="Unassembled WGS sequence"/>
</dbReference>
<feature type="transmembrane region" description="Helical" evidence="2">
    <location>
        <begin position="56"/>
        <end position="81"/>
    </location>
</feature>
<feature type="compositionally biased region" description="Low complexity" evidence="1">
    <location>
        <begin position="391"/>
        <end position="411"/>
    </location>
</feature>
<keyword evidence="2" id="KW-1133">Transmembrane helix</keyword>
<proteinExistence type="predicted"/>
<keyword evidence="2" id="KW-0472">Membrane</keyword>
<feature type="region of interest" description="Disordered" evidence="1">
    <location>
        <begin position="304"/>
        <end position="477"/>
    </location>
</feature>
<feature type="transmembrane region" description="Helical" evidence="2">
    <location>
        <begin position="93"/>
        <end position="114"/>
    </location>
</feature>
<feature type="compositionally biased region" description="Basic and acidic residues" evidence="1">
    <location>
        <begin position="415"/>
        <end position="432"/>
    </location>
</feature>
<dbReference type="InParanoid" id="A0A554NGR4"/>
<dbReference type="Pfam" id="PF19590">
    <property type="entry name" value="TrbL_3"/>
    <property type="match status" value="1"/>
</dbReference>
<feature type="transmembrane region" description="Helical" evidence="2">
    <location>
        <begin position="196"/>
        <end position="218"/>
    </location>
</feature>
<sequence>MKQLLDGLFSPISGLIEKYAGELIKLVVKTPHPNAVYEAPTNDAWPQIYEYYWDSIVPLALLLYALSIGLVIFLESTSYLFSTYHRSKLKKRAFTGLLGILAWWWIAALTLQFADALTGYIVPNLSELTLFETLSFTGLSLLGVVLTLFIDLVLFLLLALVYLLREVILYFFVLIMPILIALWVPGVGPFALVARFASRIGGFFVPFLFMTLPVAVLFRLEILLFESLELSMDSLGTWLLALIVPLAALLSPFVLIWQAGAVFLVADRVGRRASVQTARNRVAGAVETKRQTVHRTQNFVGGLQGRGATVYQPPRPRPVGFRANEAGTRLNALGSRFASELRERRRGPGGFGRGNDGGGGRGDGSPRGDGGGPPETKVASTHNPDPPAAGPPGSDESSSSPPTDATSETTSGGPESEREHIPVPPDRYKRDSNSSTHIPVPPSKAPPWEESREFESLRDDRGRTRRTATRRRDNSSK</sequence>
<evidence type="ECO:0000256" key="1">
    <source>
        <dbReference type="SAM" id="MobiDB-lite"/>
    </source>
</evidence>
<feature type="transmembrane region" description="Helical" evidence="2">
    <location>
        <begin position="167"/>
        <end position="184"/>
    </location>
</feature>
<evidence type="ECO:0000313" key="4">
    <source>
        <dbReference type="Proteomes" id="UP000319894"/>
    </source>
</evidence>